<protein>
    <submittedName>
        <fullName evidence="8">Adaptive-response sensory-kinase SasA</fullName>
        <ecNumber evidence="8">2.7.-.-</ecNumber>
    </submittedName>
</protein>
<evidence type="ECO:0000259" key="7">
    <source>
        <dbReference type="PROSITE" id="PS50109"/>
    </source>
</evidence>
<gene>
    <name evidence="8" type="primary">sasA_278</name>
    <name evidence="8" type="ORF">SDC9_110092</name>
</gene>
<keyword evidence="4 8" id="KW-0418">Kinase</keyword>
<dbReference type="Gene3D" id="3.30.565.10">
    <property type="entry name" value="Histidine kinase-like ATPase, C-terminal domain"/>
    <property type="match status" value="1"/>
</dbReference>
<organism evidence="8">
    <name type="scientific">bioreactor metagenome</name>
    <dbReference type="NCBI Taxonomy" id="1076179"/>
    <lineage>
        <taxon>unclassified sequences</taxon>
        <taxon>metagenomes</taxon>
        <taxon>ecological metagenomes</taxon>
    </lineage>
</organism>
<comment type="caution">
    <text evidence="8">The sequence shown here is derived from an EMBL/GenBank/DDBJ whole genome shotgun (WGS) entry which is preliminary data.</text>
</comment>
<dbReference type="PANTHER" id="PTHR43065:SF10">
    <property type="entry name" value="PEROXIDE STRESS-ACTIVATED HISTIDINE KINASE MAK3"/>
    <property type="match status" value="1"/>
</dbReference>
<evidence type="ECO:0000256" key="2">
    <source>
        <dbReference type="ARBA" id="ARBA00022679"/>
    </source>
</evidence>
<dbReference type="InterPro" id="IPR036890">
    <property type="entry name" value="HATPase_C_sf"/>
</dbReference>
<keyword evidence="3" id="KW-0547">Nucleotide-binding</keyword>
<dbReference type="CDD" id="cd00075">
    <property type="entry name" value="HATPase"/>
    <property type="match status" value="1"/>
</dbReference>
<dbReference type="GO" id="GO:0005524">
    <property type="term" value="F:ATP binding"/>
    <property type="evidence" value="ECO:0007669"/>
    <property type="project" value="UniProtKB-KW"/>
</dbReference>
<evidence type="ECO:0000256" key="3">
    <source>
        <dbReference type="ARBA" id="ARBA00022741"/>
    </source>
</evidence>
<dbReference type="Pfam" id="PF02518">
    <property type="entry name" value="HATPase_c"/>
    <property type="match status" value="1"/>
</dbReference>
<accession>A0A645BD04</accession>
<keyword evidence="1" id="KW-0597">Phosphoprotein</keyword>
<dbReference type="PANTHER" id="PTHR43065">
    <property type="entry name" value="SENSOR HISTIDINE KINASE"/>
    <property type="match status" value="1"/>
</dbReference>
<dbReference type="GO" id="GO:0016301">
    <property type="term" value="F:kinase activity"/>
    <property type="evidence" value="ECO:0007669"/>
    <property type="project" value="UniProtKB-KW"/>
</dbReference>
<dbReference type="AlphaFoldDB" id="A0A645BD04"/>
<evidence type="ECO:0000256" key="1">
    <source>
        <dbReference type="ARBA" id="ARBA00022553"/>
    </source>
</evidence>
<keyword evidence="6" id="KW-0902">Two-component regulatory system</keyword>
<dbReference type="SMART" id="SM00387">
    <property type="entry name" value="HATPase_c"/>
    <property type="match status" value="1"/>
</dbReference>
<evidence type="ECO:0000256" key="5">
    <source>
        <dbReference type="ARBA" id="ARBA00022840"/>
    </source>
</evidence>
<sequence>MKIIIADNGHGIPKEIRKHIFKPFVVGEKSRTKKGSGLGLAISKKIVKAHGGSIKIVNARKNYKTEFEIILPIEM</sequence>
<dbReference type="SUPFAM" id="SSF55874">
    <property type="entry name" value="ATPase domain of HSP90 chaperone/DNA topoisomerase II/histidine kinase"/>
    <property type="match status" value="1"/>
</dbReference>
<proteinExistence type="predicted"/>
<dbReference type="PRINTS" id="PR00344">
    <property type="entry name" value="BCTRLSENSOR"/>
</dbReference>
<evidence type="ECO:0000256" key="4">
    <source>
        <dbReference type="ARBA" id="ARBA00022777"/>
    </source>
</evidence>
<evidence type="ECO:0000313" key="8">
    <source>
        <dbReference type="EMBL" id="MPM63212.1"/>
    </source>
</evidence>
<name>A0A645BD04_9ZZZZ</name>
<dbReference type="InterPro" id="IPR003594">
    <property type="entry name" value="HATPase_dom"/>
</dbReference>
<dbReference type="InterPro" id="IPR004358">
    <property type="entry name" value="Sig_transdc_His_kin-like_C"/>
</dbReference>
<dbReference type="EC" id="2.7.-.-" evidence="8"/>
<dbReference type="EMBL" id="VSSQ01019281">
    <property type="protein sequence ID" value="MPM63212.1"/>
    <property type="molecule type" value="Genomic_DNA"/>
</dbReference>
<reference evidence="8" key="1">
    <citation type="submission" date="2019-08" db="EMBL/GenBank/DDBJ databases">
        <authorList>
            <person name="Kucharzyk K."/>
            <person name="Murdoch R.W."/>
            <person name="Higgins S."/>
            <person name="Loffler F."/>
        </authorList>
    </citation>
    <scope>NUCLEOTIDE SEQUENCE</scope>
</reference>
<keyword evidence="5" id="KW-0067">ATP-binding</keyword>
<keyword evidence="2 8" id="KW-0808">Transferase</keyword>
<dbReference type="InterPro" id="IPR005467">
    <property type="entry name" value="His_kinase_dom"/>
</dbReference>
<evidence type="ECO:0000256" key="6">
    <source>
        <dbReference type="ARBA" id="ARBA00023012"/>
    </source>
</evidence>
<dbReference type="GO" id="GO:0000160">
    <property type="term" value="P:phosphorelay signal transduction system"/>
    <property type="evidence" value="ECO:0007669"/>
    <property type="project" value="UniProtKB-KW"/>
</dbReference>
<dbReference type="PROSITE" id="PS50109">
    <property type="entry name" value="HIS_KIN"/>
    <property type="match status" value="1"/>
</dbReference>
<feature type="domain" description="Histidine kinase" evidence="7">
    <location>
        <begin position="1"/>
        <end position="75"/>
    </location>
</feature>